<dbReference type="AlphaFoldDB" id="A0A183H637"/>
<name>A0A183H637_9BILA</name>
<keyword evidence="2" id="KW-1185">Reference proteome</keyword>
<gene>
    <name evidence="1" type="ORF">X798_05355</name>
</gene>
<sequence>MKRQLASNRHTRSDRALSVGCQYRSHYTAISELTPSKPLFQDCSSIPLKKLRIIFGSIPILHSPH</sequence>
<evidence type="ECO:0000313" key="2">
    <source>
        <dbReference type="Proteomes" id="UP000242913"/>
    </source>
</evidence>
<dbReference type="WBParaSite" id="OFLC_0000294701-mRNA-1">
    <property type="protein sequence ID" value="OFLC_0000294701-mRNA-1"/>
    <property type="gene ID" value="OFLC_0000294701"/>
</dbReference>
<dbReference type="EMBL" id="KZ270026">
    <property type="protein sequence ID" value="OZC07638.1"/>
    <property type="molecule type" value="Genomic_DNA"/>
</dbReference>
<dbReference type="OrthoDB" id="10438097at2759"/>
<organism evidence="3">
    <name type="scientific">Onchocerca flexuosa</name>
    <dbReference type="NCBI Taxonomy" id="387005"/>
    <lineage>
        <taxon>Eukaryota</taxon>
        <taxon>Metazoa</taxon>
        <taxon>Ecdysozoa</taxon>
        <taxon>Nematoda</taxon>
        <taxon>Chromadorea</taxon>
        <taxon>Rhabditida</taxon>
        <taxon>Spirurina</taxon>
        <taxon>Spiruromorpha</taxon>
        <taxon>Filarioidea</taxon>
        <taxon>Onchocercidae</taxon>
        <taxon>Onchocerca</taxon>
    </lineage>
</organism>
<protein>
    <submittedName>
        <fullName evidence="1 3">Uncharacterized protein</fullName>
    </submittedName>
</protein>
<reference evidence="3" key="2">
    <citation type="submission" date="2016-06" db="UniProtKB">
        <authorList>
            <consortium name="WormBaseParasite"/>
        </authorList>
    </citation>
    <scope>IDENTIFICATION</scope>
</reference>
<proteinExistence type="predicted"/>
<evidence type="ECO:0000313" key="1">
    <source>
        <dbReference type="EMBL" id="OZC07638.1"/>
    </source>
</evidence>
<evidence type="ECO:0000313" key="3">
    <source>
        <dbReference type="WBParaSite" id="OFLC_0000294701-mRNA-1"/>
    </source>
</evidence>
<accession>A0A183H637</accession>
<reference evidence="1 2" key="1">
    <citation type="submission" date="2015-12" db="EMBL/GenBank/DDBJ databases">
        <title>Draft genome of the nematode, Onchocerca flexuosa.</title>
        <authorList>
            <person name="Mitreva M."/>
        </authorList>
    </citation>
    <scope>NUCLEOTIDE SEQUENCE [LARGE SCALE GENOMIC DNA]</scope>
    <source>
        <strain evidence="1">Red Deer</strain>
    </source>
</reference>
<dbReference type="Proteomes" id="UP000242913">
    <property type="component" value="Unassembled WGS sequence"/>
</dbReference>